<dbReference type="SMART" id="SM00293">
    <property type="entry name" value="PWWP"/>
    <property type="match status" value="1"/>
</dbReference>
<dbReference type="eggNOG" id="KOG1904">
    <property type="taxonomic scope" value="Eukaryota"/>
</dbReference>
<name>A0A1I7TEF4_9PELO</name>
<keyword evidence="4" id="KW-1185">Reference proteome</keyword>
<dbReference type="InterPro" id="IPR000313">
    <property type="entry name" value="PWWP_dom"/>
</dbReference>
<dbReference type="Gene3D" id="2.30.30.140">
    <property type="match status" value="1"/>
</dbReference>
<feature type="compositionally biased region" description="Low complexity" evidence="1">
    <location>
        <begin position="142"/>
        <end position="162"/>
    </location>
</feature>
<dbReference type="CDD" id="cd05834">
    <property type="entry name" value="PWWP_HRP"/>
    <property type="match status" value="1"/>
</dbReference>
<dbReference type="AlphaFoldDB" id="A0A1I7TEF4"/>
<feature type="domain" description="PWWP" evidence="3">
    <location>
        <begin position="15"/>
        <end position="69"/>
    </location>
</feature>
<dbReference type="PANTHER" id="PTHR12550:SF70">
    <property type="entry name" value="JIL-1 ANCHORING AND STABILIZING PROTEIN, ISOFORM A"/>
    <property type="match status" value="1"/>
</dbReference>
<protein>
    <submittedName>
        <fullName evidence="5">PWWP domain-containing protein</fullName>
    </submittedName>
</protein>
<dbReference type="STRING" id="1561998.A0A1I7TEF4"/>
<proteinExistence type="predicted"/>
<keyword evidence="2" id="KW-0812">Transmembrane</keyword>
<dbReference type="Proteomes" id="UP000095282">
    <property type="component" value="Unplaced"/>
</dbReference>
<evidence type="ECO:0000256" key="1">
    <source>
        <dbReference type="SAM" id="MobiDB-lite"/>
    </source>
</evidence>
<evidence type="ECO:0000259" key="3">
    <source>
        <dbReference type="PROSITE" id="PS50812"/>
    </source>
</evidence>
<dbReference type="PANTHER" id="PTHR12550">
    <property type="entry name" value="HEPATOMA-DERIVED GROWTH FACTOR-RELATED"/>
    <property type="match status" value="1"/>
</dbReference>
<evidence type="ECO:0000313" key="4">
    <source>
        <dbReference type="Proteomes" id="UP000095282"/>
    </source>
</evidence>
<keyword evidence="2" id="KW-1133">Transmembrane helix</keyword>
<feature type="region of interest" description="Disordered" evidence="1">
    <location>
        <begin position="93"/>
        <end position="162"/>
    </location>
</feature>
<dbReference type="WBParaSite" id="Csp11.Scaffold591.g5132.t2">
    <property type="protein sequence ID" value="Csp11.Scaffold591.g5132.t2"/>
    <property type="gene ID" value="Csp11.Scaffold591.g5132"/>
</dbReference>
<dbReference type="PROSITE" id="PS50812">
    <property type="entry name" value="PWWP"/>
    <property type="match status" value="1"/>
</dbReference>
<sequence>MDSSEPSCSTQNFQPNDLIWAKMKGFPPWPAKVLERSEDTPARRIPVMFFGTLETSFMKPNDLSDYLSNRTLYEISRKQKDFNKAVQEIRKAAGTETESDELNFPTIEKKSPPSSPTTGRKRQTSGRFLDAIMAGPDKMRGTRSGSASTKTRSRASSNASATKLLRDMMRKERHRMNSESSHGSKRKLLNNALLNGAPSTSDAFHDYADSTDFNALFGDAILGNFDLNDETKSWKSKRSRGSSKVFDDFFGRTRNRSGSASGRRSRMISLSGFSGVSDMFDELFNNQGDLDSHADQLMLTLNNLPSDGSIDRPLSPEMLNLNPMLQPAVEFCDRCGYECRLINGSWKCNSSHCGTIKTTGGASMAAVRGILEEPLRVPKLEVKTECLSDNSAEKVEAPDILPAKRARKPKRNSDDDESEEEEASKRAKPQKRRKSSGLFSRLVQPLKVLLLRAEQLLHFLVVRVLLLQALIGFVIAPGQNTTKWKKRPRFRQVVIDIV</sequence>
<organism evidence="4 5">
    <name type="scientific">Caenorhabditis tropicalis</name>
    <dbReference type="NCBI Taxonomy" id="1561998"/>
    <lineage>
        <taxon>Eukaryota</taxon>
        <taxon>Metazoa</taxon>
        <taxon>Ecdysozoa</taxon>
        <taxon>Nematoda</taxon>
        <taxon>Chromadorea</taxon>
        <taxon>Rhabditida</taxon>
        <taxon>Rhabditina</taxon>
        <taxon>Rhabditomorpha</taxon>
        <taxon>Rhabditoidea</taxon>
        <taxon>Rhabditidae</taxon>
        <taxon>Peloderinae</taxon>
        <taxon>Caenorhabditis</taxon>
    </lineage>
</organism>
<keyword evidence="2" id="KW-0472">Membrane</keyword>
<feature type="region of interest" description="Disordered" evidence="1">
    <location>
        <begin position="398"/>
        <end position="434"/>
    </location>
</feature>
<reference evidence="5" key="1">
    <citation type="submission" date="2016-11" db="UniProtKB">
        <authorList>
            <consortium name="WormBaseParasite"/>
        </authorList>
    </citation>
    <scope>IDENTIFICATION</scope>
</reference>
<evidence type="ECO:0000313" key="5">
    <source>
        <dbReference type="WBParaSite" id="Csp11.Scaffold591.g5132.t2"/>
    </source>
</evidence>
<evidence type="ECO:0000256" key="2">
    <source>
        <dbReference type="SAM" id="Phobius"/>
    </source>
</evidence>
<accession>A0A1I7TEF4</accession>
<dbReference type="Pfam" id="PF00855">
    <property type="entry name" value="PWWP"/>
    <property type="match status" value="1"/>
</dbReference>
<feature type="transmembrane region" description="Helical" evidence="2">
    <location>
        <begin position="456"/>
        <end position="476"/>
    </location>
</feature>
<dbReference type="SUPFAM" id="SSF63748">
    <property type="entry name" value="Tudor/PWWP/MBT"/>
    <property type="match status" value="1"/>
</dbReference>